<dbReference type="AlphaFoldDB" id="A0A2P2LSH2"/>
<name>A0A2P2LSH2_RHIMU</name>
<organism evidence="2">
    <name type="scientific">Rhizophora mucronata</name>
    <name type="common">Asiatic mangrove</name>
    <dbReference type="NCBI Taxonomy" id="61149"/>
    <lineage>
        <taxon>Eukaryota</taxon>
        <taxon>Viridiplantae</taxon>
        <taxon>Streptophyta</taxon>
        <taxon>Embryophyta</taxon>
        <taxon>Tracheophyta</taxon>
        <taxon>Spermatophyta</taxon>
        <taxon>Magnoliopsida</taxon>
        <taxon>eudicotyledons</taxon>
        <taxon>Gunneridae</taxon>
        <taxon>Pentapetalae</taxon>
        <taxon>rosids</taxon>
        <taxon>fabids</taxon>
        <taxon>Malpighiales</taxon>
        <taxon>Rhizophoraceae</taxon>
        <taxon>Rhizophora</taxon>
    </lineage>
</organism>
<protein>
    <submittedName>
        <fullName evidence="2">Uncharacterized protein</fullName>
    </submittedName>
</protein>
<keyword evidence="1" id="KW-1133">Transmembrane helix</keyword>
<proteinExistence type="predicted"/>
<keyword evidence="1" id="KW-0812">Transmembrane</keyword>
<sequence length="54" mass="6473">MCLRRFEKACALGEPIVSFKSGRPELHNKWYVPSSLMTLFFYYVVFNLVFIYLF</sequence>
<feature type="transmembrane region" description="Helical" evidence="1">
    <location>
        <begin position="30"/>
        <end position="53"/>
    </location>
</feature>
<accession>A0A2P2LSH2</accession>
<dbReference type="EMBL" id="GGEC01040428">
    <property type="protein sequence ID" value="MBX20912.1"/>
    <property type="molecule type" value="Transcribed_RNA"/>
</dbReference>
<keyword evidence="1" id="KW-0472">Membrane</keyword>
<reference evidence="2" key="1">
    <citation type="submission" date="2018-02" db="EMBL/GenBank/DDBJ databases">
        <title>Rhizophora mucronata_Transcriptome.</title>
        <authorList>
            <person name="Meera S.P."/>
            <person name="Sreeshan A."/>
            <person name="Augustine A."/>
        </authorList>
    </citation>
    <scope>NUCLEOTIDE SEQUENCE</scope>
    <source>
        <tissue evidence="2">Leaf</tissue>
    </source>
</reference>
<evidence type="ECO:0000313" key="2">
    <source>
        <dbReference type="EMBL" id="MBX20912.1"/>
    </source>
</evidence>
<evidence type="ECO:0000256" key="1">
    <source>
        <dbReference type="SAM" id="Phobius"/>
    </source>
</evidence>